<reference evidence="2" key="1">
    <citation type="journal article" date="2018" name="Nat. Commun.">
        <title>Diversity and evolution of the emerging Pandoraviridae family.</title>
        <authorList>
            <person name="Legendre M."/>
            <person name="Fabre E."/>
            <person name="Poirot O."/>
            <person name="Jeudy S."/>
            <person name="Lartigue A."/>
            <person name="Alempic J.M."/>
            <person name="Beucher L."/>
            <person name="Philippe N."/>
            <person name="Bertaux L."/>
            <person name="Christo-Foroux E."/>
            <person name="Labadie K."/>
            <person name="Coute Y."/>
            <person name="Abergel C."/>
            <person name="Claverie J.M."/>
        </authorList>
    </citation>
    <scope>NUCLEOTIDE SEQUENCE [LARGE SCALE GENOMIC DNA]</scope>
    <source>
        <strain evidence="2">Macleodensis</strain>
    </source>
</reference>
<accession>A0A2U7UF27</accession>
<dbReference type="EMBL" id="MG011691">
    <property type="protein sequence ID" value="AVK77044.1"/>
    <property type="molecule type" value="Genomic_DNA"/>
</dbReference>
<feature type="region of interest" description="Disordered" evidence="1">
    <location>
        <begin position="1"/>
        <end position="22"/>
    </location>
</feature>
<dbReference type="GeneID" id="36841499"/>
<evidence type="ECO:0000256" key="1">
    <source>
        <dbReference type="SAM" id="MobiDB-lite"/>
    </source>
</evidence>
<proteinExistence type="predicted"/>
<sequence>MGTTHSTPIGDRTAAAPARHRTLRTQPVTGCAHYAPGDKVILAGSALQHARQRGCVDVATVVDPAAKGPRGEPAMRLQLYTEETADRHGLVGRPAEEALVPHSKQGLVRPLPVHVYDVAPEEIENRAAAFWAWTDALANATDDADPDRRLRVACACPPDDKGTWRARSKFERDVALSVITAHTPEGVTRYTTLVCDPNAETDIYEQATSSQASHGAELFAWRAPIDVDRCDRPVIIATKGMAGGIAQYGIAPMGPERTVQSAALCAYGLPLTPAFYQAVEWDQWPAYATLVEQARTRHAAFTQRRRSMFDNGAGDDGNIVGVDSVWLYRLVTDLVARGYRVAPRVDLAAACP</sequence>
<dbReference type="Proteomes" id="UP000249758">
    <property type="component" value="Segment"/>
</dbReference>
<name>A0A2U7UF27_9VIRU</name>
<gene>
    <name evidence="2" type="ORF">pmac_cds_356</name>
</gene>
<organism evidence="2">
    <name type="scientific">Pandoravirus macleodensis</name>
    <dbReference type="NCBI Taxonomy" id="2107707"/>
    <lineage>
        <taxon>Viruses</taxon>
        <taxon>Pandoravirus</taxon>
    </lineage>
</organism>
<protein>
    <submittedName>
        <fullName evidence="2">Uncharacterized protein</fullName>
    </submittedName>
</protein>
<evidence type="ECO:0000313" key="2">
    <source>
        <dbReference type="EMBL" id="AVK77044.1"/>
    </source>
</evidence>
<dbReference type="RefSeq" id="YP_009481040.1">
    <property type="nucleotide sequence ID" value="NC_037665.1"/>
</dbReference>
<dbReference type="KEGG" id="vg:36841499"/>